<dbReference type="OrthoDB" id="7765631at2"/>
<dbReference type="InterPro" id="IPR011057">
    <property type="entry name" value="Mss4-like_sf"/>
</dbReference>
<dbReference type="GO" id="GO:0016846">
    <property type="term" value="F:carbon-sulfur lyase activity"/>
    <property type="evidence" value="ECO:0007669"/>
    <property type="project" value="InterPro"/>
</dbReference>
<dbReference type="GO" id="GO:0046872">
    <property type="term" value="F:metal ion binding"/>
    <property type="evidence" value="ECO:0007669"/>
    <property type="project" value="UniProtKB-KW"/>
</dbReference>
<comment type="similarity">
    <text evidence="1">Belongs to the Gfa family.</text>
</comment>
<keyword evidence="2" id="KW-0479">Metal-binding</keyword>
<dbReference type="PANTHER" id="PTHR33337">
    <property type="entry name" value="GFA DOMAIN-CONTAINING PROTEIN"/>
    <property type="match status" value="1"/>
</dbReference>
<name>A0A0F3KW79_9GAMM</name>
<dbReference type="PATRIC" id="fig|345309.4.peg.1014"/>
<dbReference type="Gene3D" id="3.90.1590.10">
    <property type="entry name" value="glutathione-dependent formaldehyde- activating enzyme (gfa)"/>
    <property type="match status" value="1"/>
</dbReference>
<keyword evidence="3" id="KW-0862">Zinc</keyword>
<protein>
    <submittedName>
        <fullName evidence="6">Aldehyde-activating protein</fullName>
    </submittedName>
</protein>
<sequence length="130" mass="14092">MRTASCPCGQLTLQCEGDPIRVSACHCRACQRRSGSAFALQARWPEDAVALQGEWNTWSRVGDSGNTATFRFCPACGTTVAFTSTYMPGFIAVPVGTFADPGFPPPRISVYEESMHPWLAIAGDDVEHFS</sequence>
<dbReference type="SUPFAM" id="SSF51316">
    <property type="entry name" value="Mss4-like"/>
    <property type="match status" value="1"/>
</dbReference>
<feature type="domain" description="CENP-V/GFA" evidence="5">
    <location>
        <begin position="2"/>
        <end position="119"/>
    </location>
</feature>
<dbReference type="PROSITE" id="PS51891">
    <property type="entry name" value="CENP_V_GFA"/>
    <property type="match status" value="1"/>
</dbReference>
<reference evidence="6 7" key="1">
    <citation type="submission" date="2015-03" db="EMBL/GenBank/DDBJ databases">
        <title>Draft genome sequence of Luteibacter yeojuensis strain SU11.</title>
        <authorList>
            <person name="Sulaiman J."/>
            <person name="Priya K."/>
            <person name="Chan K.-G."/>
        </authorList>
    </citation>
    <scope>NUCLEOTIDE SEQUENCE [LARGE SCALE GENOMIC DNA]</scope>
    <source>
        <strain evidence="6 7">SU11</strain>
    </source>
</reference>
<accession>A0A0F3KW79</accession>
<evidence type="ECO:0000256" key="1">
    <source>
        <dbReference type="ARBA" id="ARBA00005495"/>
    </source>
</evidence>
<dbReference type="Proteomes" id="UP000033651">
    <property type="component" value="Unassembled WGS sequence"/>
</dbReference>
<keyword evidence="7" id="KW-1185">Reference proteome</keyword>
<gene>
    <name evidence="6" type="ORF">VI08_08980</name>
</gene>
<evidence type="ECO:0000259" key="5">
    <source>
        <dbReference type="PROSITE" id="PS51891"/>
    </source>
</evidence>
<keyword evidence="4" id="KW-0456">Lyase</keyword>
<comment type="caution">
    <text evidence="6">The sequence shown here is derived from an EMBL/GenBank/DDBJ whole genome shotgun (WGS) entry which is preliminary data.</text>
</comment>
<dbReference type="PANTHER" id="PTHR33337:SF40">
    <property type="entry name" value="CENP-V_GFA DOMAIN-CONTAINING PROTEIN-RELATED"/>
    <property type="match status" value="1"/>
</dbReference>
<evidence type="ECO:0000313" key="6">
    <source>
        <dbReference type="EMBL" id="KJV35202.1"/>
    </source>
</evidence>
<dbReference type="AlphaFoldDB" id="A0A0F3KW79"/>
<organism evidence="6 7">
    <name type="scientific">Luteibacter yeojuensis</name>
    <dbReference type="NCBI Taxonomy" id="345309"/>
    <lineage>
        <taxon>Bacteria</taxon>
        <taxon>Pseudomonadati</taxon>
        <taxon>Pseudomonadota</taxon>
        <taxon>Gammaproteobacteria</taxon>
        <taxon>Lysobacterales</taxon>
        <taxon>Rhodanobacteraceae</taxon>
        <taxon>Luteibacter</taxon>
    </lineage>
</organism>
<evidence type="ECO:0000256" key="2">
    <source>
        <dbReference type="ARBA" id="ARBA00022723"/>
    </source>
</evidence>
<dbReference type="Pfam" id="PF04828">
    <property type="entry name" value="GFA"/>
    <property type="match status" value="1"/>
</dbReference>
<evidence type="ECO:0000256" key="4">
    <source>
        <dbReference type="ARBA" id="ARBA00023239"/>
    </source>
</evidence>
<dbReference type="EMBL" id="JZRB01000017">
    <property type="protein sequence ID" value="KJV35202.1"/>
    <property type="molecule type" value="Genomic_DNA"/>
</dbReference>
<dbReference type="RefSeq" id="WP_045829241.1">
    <property type="nucleotide sequence ID" value="NZ_JZRB01000017.1"/>
</dbReference>
<evidence type="ECO:0000313" key="7">
    <source>
        <dbReference type="Proteomes" id="UP000033651"/>
    </source>
</evidence>
<proteinExistence type="inferred from homology"/>
<dbReference type="InterPro" id="IPR006913">
    <property type="entry name" value="CENP-V/GFA"/>
</dbReference>
<evidence type="ECO:0000256" key="3">
    <source>
        <dbReference type="ARBA" id="ARBA00022833"/>
    </source>
</evidence>